<organism evidence="2 3">
    <name type="scientific">Fervidicola ferrireducens</name>
    <dbReference type="NCBI Taxonomy" id="520764"/>
    <lineage>
        <taxon>Bacteria</taxon>
        <taxon>Bacillati</taxon>
        <taxon>Bacillota</taxon>
        <taxon>Clostridia</taxon>
        <taxon>Thermosediminibacterales</taxon>
        <taxon>Thermosediminibacteraceae</taxon>
        <taxon>Fervidicola</taxon>
    </lineage>
</organism>
<dbReference type="RefSeq" id="WP_066353280.1">
    <property type="nucleotide sequence ID" value="NZ_LOED01000013.1"/>
</dbReference>
<dbReference type="STRING" id="520764.AN618_12970"/>
<evidence type="ECO:0000313" key="2">
    <source>
        <dbReference type="EMBL" id="KXG77268.1"/>
    </source>
</evidence>
<proteinExistence type="predicted"/>
<gene>
    <name evidence="2" type="ORF">AN618_12970</name>
</gene>
<dbReference type="OrthoDB" id="2793163at2"/>
<dbReference type="EMBL" id="LOED01000013">
    <property type="protein sequence ID" value="KXG77268.1"/>
    <property type="molecule type" value="Genomic_DNA"/>
</dbReference>
<dbReference type="InParanoid" id="A0A140L9P3"/>
<reference evidence="2 3" key="1">
    <citation type="submission" date="2015-12" db="EMBL/GenBank/DDBJ databases">
        <title>Draft genome sequnece of Fervidicola ferrireducens strain Y170.</title>
        <authorList>
            <person name="Patel B.K."/>
        </authorList>
    </citation>
    <scope>NUCLEOTIDE SEQUENCE [LARGE SCALE GENOMIC DNA]</scope>
    <source>
        <strain evidence="2 3">Y170</strain>
    </source>
</reference>
<sequence length="327" mass="38893">MLHLQVYFERYCRKCRKYARQLVVDYGTINSLEEADQKLGNHNLPVMPIKCPQCGSEDWPEYALFHDARKNFTFQRVRIGTEEMPVVGGGAGYAYTRTPEEQAELNRGLAKLETYFKQEEERFWQEYTNWAFDRWQEALKWLNEMEWKIAYKKLGISDIIANPSPAGFRKDAEKRFKSDEEKARLWREANSHLIYFELLWVPIDTWPVEEYVRLYGRERVTWLILNLPLPEELEKYRTEKLAVVIPSKTSGSQSVLWERIKQLGDELTRQRRRAEKLARQLAEERAEKARLNEEIHMLRNQIEYLKGSIQSPVRSVVKGQTKHSFKR</sequence>
<protein>
    <recommendedName>
        <fullName evidence="4">CpXC domain-containing protein</fullName>
    </recommendedName>
</protein>
<name>A0A140L9P3_9FIRM</name>
<accession>A0A140L9P3</accession>
<keyword evidence="1" id="KW-0175">Coiled coil</keyword>
<evidence type="ECO:0008006" key="4">
    <source>
        <dbReference type="Google" id="ProtNLM"/>
    </source>
</evidence>
<evidence type="ECO:0000313" key="3">
    <source>
        <dbReference type="Proteomes" id="UP000070427"/>
    </source>
</evidence>
<dbReference type="Proteomes" id="UP000070427">
    <property type="component" value="Unassembled WGS sequence"/>
</dbReference>
<evidence type="ECO:0000256" key="1">
    <source>
        <dbReference type="SAM" id="Coils"/>
    </source>
</evidence>
<dbReference type="AlphaFoldDB" id="A0A140L9P3"/>
<feature type="coiled-coil region" evidence="1">
    <location>
        <begin position="260"/>
        <end position="308"/>
    </location>
</feature>
<keyword evidence="3" id="KW-1185">Reference proteome</keyword>
<comment type="caution">
    <text evidence="2">The sequence shown here is derived from an EMBL/GenBank/DDBJ whole genome shotgun (WGS) entry which is preliminary data.</text>
</comment>